<dbReference type="InterPro" id="IPR001509">
    <property type="entry name" value="Epimerase_deHydtase"/>
</dbReference>
<dbReference type="Gene3D" id="3.40.50.720">
    <property type="entry name" value="NAD(P)-binding Rossmann-like Domain"/>
    <property type="match status" value="1"/>
</dbReference>
<dbReference type="SUPFAM" id="SSF51735">
    <property type="entry name" value="NAD(P)-binding Rossmann-fold domains"/>
    <property type="match status" value="1"/>
</dbReference>
<protein>
    <submittedName>
        <fullName evidence="3">UDP-glucose 4-epimerase</fullName>
    </submittedName>
</protein>
<name>W9NQ96_FUSOX</name>
<reference evidence="3" key="2">
    <citation type="submission" date="2012-05" db="EMBL/GenBank/DDBJ databases">
        <title>Annotation of the Genome Sequence of Fusarium oxysporum HDV247.</title>
        <authorList>
            <consortium name="The Broad Institute Genomics Platform"/>
            <person name="Ma L.-J."/>
            <person name="Corby-Kistler H."/>
            <person name="Broz K."/>
            <person name="Gale L.R."/>
            <person name="Jonkers W."/>
            <person name="O'Donnell K."/>
            <person name="Ploetz R."/>
            <person name="Steinberg C."/>
            <person name="Schwartz D.C."/>
            <person name="VanEtten H."/>
            <person name="Zhou S."/>
            <person name="Young S.K."/>
            <person name="Zeng Q."/>
            <person name="Gargeya S."/>
            <person name="Fitzgerald M."/>
            <person name="Abouelleil A."/>
            <person name="Alvarado L."/>
            <person name="Chapman S.B."/>
            <person name="Gainer-Dewar J."/>
            <person name="Goldberg J."/>
            <person name="Griggs A."/>
            <person name="Gujja S."/>
            <person name="Hansen M."/>
            <person name="Howarth C."/>
            <person name="Imamovic A."/>
            <person name="Ireland A."/>
            <person name="Larimer J."/>
            <person name="McCowan C."/>
            <person name="Murphy C."/>
            <person name="Pearson M."/>
            <person name="Poon T.W."/>
            <person name="Priest M."/>
            <person name="Roberts A."/>
            <person name="Saif S."/>
            <person name="Shea T."/>
            <person name="Sykes S."/>
            <person name="Wortman J."/>
            <person name="Nusbaum C."/>
            <person name="Birren B."/>
        </authorList>
    </citation>
    <scope>NUCLEOTIDE SEQUENCE</scope>
    <source>
        <strain evidence="3">HDV247</strain>
    </source>
</reference>
<dbReference type="GO" id="GO:0005829">
    <property type="term" value="C:cytosol"/>
    <property type="evidence" value="ECO:0007669"/>
    <property type="project" value="TreeGrafter"/>
</dbReference>
<dbReference type="HOGENOM" id="CLU_007383_1_10_1"/>
<evidence type="ECO:0000256" key="1">
    <source>
        <dbReference type="SAM" id="MobiDB-lite"/>
    </source>
</evidence>
<evidence type="ECO:0000313" key="3">
    <source>
        <dbReference type="EMBL" id="EXA32881.1"/>
    </source>
</evidence>
<dbReference type="Pfam" id="PF01370">
    <property type="entry name" value="Epimerase"/>
    <property type="match status" value="1"/>
</dbReference>
<dbReference type="GO" id="GO:0005996">
    <property type="term" value="P:monosaccharide metabolic process"/>
    <property type="evidence" value="ECO:0007669"/>
    <property type="project" value="TreeGrafter"/>
</dbReference>
<dbReference type="InterPro" id="IPR021986">
    <property type="entry name" value="Spherulin4"/>
</dbReference>
<dbReference type="PANTHER" id="PTHR43725">
    <property type="entry name" value="UDP-GLUCOSE 4-EPIMERASE"/>
    <property type="match status" value="1"/>
</dbReference>
<dbReference type="FunFam" id="3.40.50.720:FF:000418">
    <property type="entry name" value="UDP-glucose 4-epimerase 5"/>
    <property type="match status" value="1"/>
</dbReference>
<dbReference type="Proteomes" id="UP000030751">
    <property type="component" value="Unassembled WGS sequence"/>
</dbReference>
<evidence type="ECO:0000259" key="2">
    <source>
        <dbReference type="Pfam" id="PF01370"/>
    </source>
</evidence>
<sequence length="606" mass="67333">MLSSSSTSESLSVSSTPTTPEPSFGDDFASHQESLTSTATFTLVIGGLGYIGSHTSLELLKVGYNVIIVDDLSNSFHSVFTRVRKLAEKYCHESHRSMPILHFHNLDYRSKSLRFLLESYSDLVTVPSSSPQGSPILTHRSKITGVIHFAAYKSVSESILKPAQYYRNNVCGLVELVELLGKHDIRNFVFSSSATVYGTKADGGHPLREEDLIHHPEVYMDENGKEQVRMPVVQGLLSPYARSKYFCEAILADMALSDPDWRIVALRYFNPIGCDRSGLLGEEARGVPSNLFPMISQVLTGERKELEIFGTDWDTRDGTAVRDFIHVSDLARGHIAALSADINTPFRSFNLGTGNGTTVMEAVASLEQASRQQIPVRLAPRRNGDVGSCVAANARSVKELGWSATESISQCAADLWNFILKQEVDRSPQVGDIYGHRSLDAIFRDIDVYHDWNHDLRLEGIFVDETPSDPKLLPYMSTIARYTRKKWHQTSDRFNLIVYNPGVVVNPAYFEDPNLVVIFEQSESHWRSPKIQKSIAQVPPELRSKAVAIVHSLTESLGDAAQLTNEIRLLGFGGLYLTEQVGGGFSKWPVMWVTVTTEIGGKNRSC</sequence>
<dbReference type="PANTHER" id="PTHR43725:SF3">
    <property type="entry name" value="UDP-GLUCOSE 4-EPIMERASE (EUROFUNG)"/>
    <property type="match status" value="1"/>
</dbReference>
<dbReference type="EMBL" id="JH650990">
    <property type="protein sequence ID" value="EXA32881.1"/>
    <property type="molecule type" value="Genomic_DNA"/>
</dbReference>
<dbReference type="GO" id="GO:0003978">
    <property type="term" value="F:UDP-glucose 4-epimerase activity"/>
    <property type="evidence" value="ECO:0007669"/>
    <property type="project" value="TreeGrafter"/>
</dbReference>
<reference evidence="3" key="1">
    <citation type="submission" date="2011-10" db="EMBL/GenBank/DDBJ databases">
        <title>The Genome Sequence of Fusarium oxysporum HDV247.</title>
        <authorList>
            <consortium name="The Broad Institute Genome Sequencing Platform"/>
            <person name="Ma L.-J."/>
            <person name="Gale L.R."/>
            <person name="Schwartz D.C."/>
            <person name="Zhou S."/>
            <person name="Corby-Kistler H."/>
            <person name="Young S.K."/>
            <person name="Zeng Q."/>
            <person name="Gargeya S."/>
            <person name="Fitzgerald M."/>
            <person name="Haas B."/>
            <person name="Abouelleil A."/>
            <person name="Alvarado L."/>
            <person name="Arachchi H.M."/>
            <person name="Berlin A."/>
            <person name="Brown A."/>
            <person name="Chapman S.B."/>
            <person name="Chen Z."/>
            <person name="Dunbar C."/>
            <person name="Freedman E."/>
            <person name="Gearin G."/>
            <person name="Goldberg J."/>
            <person name="Griggs A."/>
            <person name="Gujja S."/>
            <person name="Heiman D."/>
            <person name="Howarth C."/>
            <person name="Larson L."/>
            <person name="Lui A."/>
            <person name="MacDonald P.J.P."/>
            <person name="Montmayeur A."/>
            <person name="Murphy C."/>
            <person name="Neiman D."/>
            <person name="Pearson M."/>
            <person name="Priest M."/>
            <person name="Roberts A."/>
            <person name="Saif S."/>
            <person name="Shea T."/>
            <person name="Shenoy N."/>
            <person name="Sisk P."/>
            <person name="Stolte C."/>
            <person name="Sykes S."/>
            <person name="Wortman J."/>
            <person name="Nusbaum C."/>
            <person name="Birren B."/>
        </authorList>
    </citation>
    <scope>NUCLEOTIDE SEQUENCE [LARGE SCALE GENOMIC DNA]</scope>
    <source>
        <strain evidence="3">HDV247</strain>
    </source>
</reference>
<dbReference type="Gene3D" id="3.90.25.10">
    <property type="entry name" value="UDP-galactose 4-epimerase, domain 1"/>
    <property type="match status" value="1"/>
</dbReference>
<dbReference type="Pfam" id="PF12138">
    <property type="entry name" value="Spherulin4"/>
    <property type="match status" value="1"/>
</dbReference>
<gene>
    <name evidence="3" type="ORF">FOVG_15855</name>
</gene>
<dbReference type="OrthoDB" id="9402762at2759"/>
<accession>W9NQ96</accession>
<feature type="compositionally biased region" description="Low complexity" evidence="1">
    <location>
        <begin position="1"/>
        <end position="23"/>
    </location>
</feature>
<organism evidence="3">
    <name type="scientific">Fusarium oxysporum f. sp. pisi HDV247</name>
    <dbReference type="NCBI Taxonomy" id="1080344"/>
    <lineage>
        <taxon>Eukaryota</taxon>
        <taxon>Fungi</taxon>
        <taxon>Dikarya</taxon>
        <taxon>Ascomycota</taxon>
        <taxon>Pezizomycotina</taxon>
        <taxon>Sordariomycetes</taxon>
        <taxon>Hypocreomycetidae</taxon>
        <taxon>Hypocreales</taxon>
        <taxon>Nectriaceae</taxon>
        <taxon>Fusarium</taxon>
        <taxon>Fusarium oxysporum species complex</taxon>
    </lineage>
</organism>
<dbReference type="InterPro" id="IPR036291">
    <property type="entry name" value="NAD(P)-bd_dom_sf"/>
</dbReference>
<proteinExistence type="predicted"/>
<dbReference type="AlphaFoldDB" id="W9NQ96"/>
<feature type="region of interest" description="Disordered" evidence="1">
    <location>
        <begin position="1"/>
        <end position="29"/>
    </location>
</feature>
<feature type="domain" description="NAD-dependent epimerase/dehydratase" evidence="2">
    <location>
        <begin position="43"/>
        <end position="352"/>
    </location>
</feature>